<proteinExistence type="predicted"/>
<dbReference type="EMBL" id="JARBHB010000002">
    <property type="protein sequence ID" value="KAJ8893395.1"/>
    <property type="molecule type" value="Genomic_DNA"/>
</dbReference>
<dbReference type="InterPro" id="IPR004875">
    <property type="entry name" value="DDE_SF_endonuclease_dom"/>
</dbReference>
<sequence length="172" mass="18515">MGTPTVQNPKKISAPKGVKQLNKAASGEKGTLVTTCYIISASGIAVPPAKVFTWVNFKEHMFKGAPPGTLGLAAQFGWKNSELFAKSSSITALDIAKDNEVIVLTIPPHCSNHMQPLDISVSRSFQMHYNAAIESWMLHHPGSPLTIYEIAECVGIAFQCSMSPTNICSGFH</sequence>
<feature type="domain" description="DDE-1" evidence="1">
    <location>
        <begin position="96"/>
        <end position="171"/>
    </location>
</feature>
<name>A0ABQ9IAW6_9NEOP</name>
<dbReference type="Proteomes" id="UP001159363">
    <property type="component" value="Chromosome 2"/>
</dbReference>
<evidence type="ECO:0000313" key="2">
    <source>
        <dbReference type="EMBL" id="KAJ8893395.1"/>
    </source>
</evidence>
<gene>
    <name evidence="2" type="ORF">PR048_005986</name>
</gene>
<evidence type="ECO:0000313" key="3">
    <source>
        <dbReference type="Proteomes" id="UP001159363"/>
    </source>
</evidence>
<keyword evidence="3" id="KW-1185">Reference proteome</keyword>
<comment type="caution">
    <text evidence="2">The sequence shown here is derived from an EMBL/GenBank/DDBJ whole genome shotgun (WGS) entry which is preliminary data.</text>
</comment>
<reference evidence="2 3" key="1">
    <citation type="submission" date="2023-02" db="EMBL/GenBank/DDBJ databases">
        <title>LHISI_Scaffold_Assembly.</title>
        <authorList>
            <person name="Stuart O.P."/>
            <person name="Cleave R."/>
            <person name="Magrath M.J.L."/>
            <person name="Mikheyev A.S."/>
        </authorList>
    </citation>
    <scope>NUCLEOTIDE SEQUENCE [LARGE SCALE GENOMIC DNA]</scope>
    <source>
        <strain evidence="2">Daus_M_001</strain>
        <tissue evidence="2">Leg muscle</tissue>
    </source>
</reference>
<protein>
    <recommendedName>
        <fullName evidence="1">DDE-1 domain-containing protein</fullName>
    </recommendedName>
</protein>
<evidence type="ECO:0000259" key="1">
    <source>
        <dbReference type="Pfam" id="PF03184"/>
    </source>
</evidence>
<dbReference type="Pfam" id="PF03184">
    <property type="entry name" value="DDE_1"/>
    <property type="match status" value="1"/>
</dbReference>
<organism evidence="2 3">
    <name type="scientific">Dryococelus australis</name>
    <dbReference type="NCBI Taxonomy" id="614101"/>
    <lineage>
        <taxon>Eukaryota</taxon>
        <taxon>Metazoa</taxon>
        <taxon>Ecdysozoa</taxon>
        <taxon>Arthropoda</taxon>
        <taxon>Hexapoda</taxon>
        <taxon>Insecta</taxon>
        <taxon>Pterygota</taxon>
        <taxon>Neoptera</taxon>
        <taxon>Polyneoptera</taxon>
        <taxon>Phasmatodea</taxon>
        <taxon>Verophasmatodea</taxon>
        <taxon>Anareolatae</taxon>
        <taxon>Phasmatidae</taxon>
        <taxon>Eurycanthinae</taxon>
        <taxon>Dryococelus</taxon>
    </lineage>
</organism>
<accession>A0ABQ9IAW6</accession>